<dbReference type="OrthoDB" id="9758772at2"/>
<organism evidence="3 4">
    <name type="scientific">Serinibacter salmoneus</name>
    <dbReference type="NCBI Taxonomy" id="556530"/>
    <lineage>
        <taxon>Bacteria</taxon>
        <taxon>Bacillati</taxon>
        <taxon>Actinomycetota</taxon>
        <taxon>Actinomycetes</taxon>
        <taxon>Micrococcales</taxon>
        <taxon>Beutenbergiaceae</taxon>
        <taxon>Serinibacter</taxon>
    </lineage>
</organism>
<keyword evidence="4" id="KW-1185">Reference proteome</keyword>
<evidence type="ECO:0000313" key="3">
    <source>
        <dbReference type="EMBL" id="PFG19913.1"/>
    </source>
</evidence>
<evidence type="ECO:0000256" key="1">
    <source>
        <dbReference type="SAM" id="MobiDB-lite"/>
    </source>
</evidence>
<dbReference type="InterPro" id="IPR028994">
    <property type="entry name" value="Integrin_alpha_N"/>
</dbReference>
<name>A0A2A9CZU3_9MICO</name>
<keyword evidence="3" id="KW-0808">Transferase</keyword>
<dbReference type="EMBL" id="PDJD01000001">
    <property type="protein sequence ID" value="PFG19913.1"/>
    <property type="molecule type" value="Genomic_DNA"/>
</dbReference>
<accession>A0A2A9CZU3</accession>
<dbReference type="SUPFAM" id="SSF69318">
    <property type="entry name" value="Integrin alpha N-terminal domain"/>
    <property type="match status" value="1"/>
</dbReference>
<comment type="caution">
    <text evidence="3">The sequence shown here is derived from an EMBL/GenBank/DDBJ whole genome shotgun (WGS) entry which is preliminary data.</text>
</comment>
<gene>
    <name evidence="3" type="ORF">ATL40_1490</name>
</gene>
<reference evidence="3 4" key="1">
    <citation type="submission" date="2017-10" db="EMBL/GenBank/DDBJ databases">
        <title>Sequencing the genomes of 1000 actinobacteria strains.</title>
        <authorList>
            <person name="Klenk H.-P."/>
        </authorList>
    </citation>
    <scope>NUCLEOTIDE SEQUENCE [LARGE SCALE GENOMIC DNA]</scope>
    <source>
        <strain evidence="3 4">DSM 21801</strain>
    </source>
</reference>
<dbReference type="InterPro" id="IPR036568">
    <property type="entry name" value="GGCT-like_sf"/>
</dbReference>
<sequence>MDSVSGVQPGPIPVRAKHHGGLRVHTTSPTRPRRPRVVHAARVALGAALVSALGVFGCLAPASAGAEVAGYGRYVIQRGIAPGGGNFTFTYGNASDGMLSGDWDGDGRDSLAVRRGRTFYFTNRSGAGSAQKVYSYGNASDEVFVGDWDGDGIDTLAVRRGRTFYFTNRSGAGSAQKVYSYGNASDEVFVGDWDGDGIDTLAVRRGRTFYFTNRSGAGSAQKVYSYGNASDEVFVGDWDGDGADTLAVRRGRTFYQTDRTGPGSAQHVVDYGRATDAVLVGRWDGGSRDILAVRRAEDTPTPQPRDVMAVYGTLRDGQPNAWVMSGTFSTSVTERMPSLSLWGHRDRTFPYAMDDSAHHSVVAEVKYLHPATAAATIDRVDRLERYDPSQPATNQMYVRVRRDTASGVSAWIYLAGPRTQTWLRQGGYAISSGDWVRG</sequence>
<dbReference type="InterPro" id="IPR009288">
    <property type="entry name" value="AIG2-like_dom"/>
</dbReference>
<dbReference type="AlphaFoldDB" id="A0A2A9CZU3"/>
<feature type="domain" description="Gamma-glutamylcyclotransferase AIG2-like" evidence="2">
    <location>
        <begin position="309"/>
        <end position="436"/>
    </location>
</feature>
<protein>
    <submittedName>
        <fullName evidence="3">Gamma-glutamylcyclotransferase (GGCT)/AIG2-like uncharacterized protein YtfP</fullName>
    </submittedName>
</protein>
<evidence type="ECO:0000259" key="2">
    <source>
        <dbReference type="Pfam" id="PF06094"/>
    </source>
</evidence>
<dbReference type="Pfam" id="PF06094">
    <property type="entry name" value="GGACT"/>
    <property type="match status" value="1"/>
</dbReference>
<feature type="region of interest" description="Disordered" evidence="1">
    <location>
        <begin position="1"/>
        <end position="34"/>
    </location>
</feature>
<dbReference type="Gene3D" id="3.10.490.10">
    <property type="entry name" value="Gamma-glutamyl cyclotransferase-like"/>
    <property type="match status" value="1"/>
</dbReference>
<dbReference type="GO" id="GO:0016740">
    <property type="term" value="F:transferase activity"/>
    <property type="evidence" value="ECO:0007669"/>
    <property type="project" value="UniProtKB-KW"/>
</dbReference>
<dbReference type="SUPFAM" id="SSF110857">
    <property type="entry name" value="Gamma-glutamyl cyclotransferase-like"/>
    <property type="match status" value="1"/>
</dbReference>
<proteinExistence type="predicted"/>
<evidence type="ECO:0000313" key="4">
    <source>
        <dbReference type="Proteomes" id="UP000224915"/>
    </source>
</evidence>
<dbReference type="Proteomes" id="UP000224915">
    <property type="component" value="Unassembled WGS sequence"/>
</dbReference>